<reference evidence="2" key="2">
    <citation type="submission" date="2025-08" db="UniProtKB">
        <authorList>
            <consortium name="RefSeq"/>
        </authorList>
    </citation>
    <scope>IDENTIFICATION</scope>
    <source>
        <tissue evidence="2">Young leaves</tissue>
    </source>
</reference>
<name>A0A8B9AFS6_PHODC</name>
<reference evidence="1" key="1">
    <citation type="journal article" date="2019" name="Nat. Commun.">
        <title>Genome-wide association mapping of date palm fruit traits.</title>
        <authorList>
            <person name="Hazzouri K.M."/>
            <person name="Gros-Balthazard M."/>
            <person name="Flowers J.M."/>
            <person name="Copetti D."/>
            <person name="Lemansour A."/>
            <person name="Lebrun M."/>
            <person name="Masmoudi K."/>
            <person name="Ferrand S."/>
            <person name="Dhar M.I."/>
            <person name="Fresquez Z.A."/>
            <person name="Rosas U."/>
            <person name="Zhang J."/>
            <person name="Talag J."/>
            <person name="Lee S."/>
            <person name="Kudrna D."/>
            <person name="Powell R.F."/>
            <person name="Leitch I.J."/>
            <person name="Krueger R.R."/>
            <person name="Wing R.A."/>
            <person name="Amiri K.M.A."/>
            <person name="Purugganan M.D."/>
        </authorList>
    </citation>
    <scope>NUCLEOTIDE SEQUENCE [LARGE SCALE GENOMIC DNA]</scope>
    <source>
        <strain evidence="1">cv. Khalas</strain>
    </source>
</reference>
<gene>
    <name evidence="2" type="primary">LOC120111522</name>
</gene>
<dbReference type="GO" id="GO:1990423">
    <property type="term" value="C:RZZ complex"/>
    <property type="evidence" value="ECO:0007669"/>
    <property type="project" value="TreeGrafter"/>
</dbReference>
<dbReference type="GO" id="GO:0006888">
    <property type="term" value="P:endoplasmic reticulum to Golgi vesicle-mediated transport"/>
    <property type="evidence" value="ECO:0007669"/>
    <property type="project" value="TreeGrafter"/>
</dbReference>
<dbReference type="PANTHER" id="PTHR12205">
    <property type="entry name" value="CENTROMERE/KINETOCHORE PROTEIN ZW10"/>
    <property type="match status" value="1"/>
</dbReference>
<sequence length="147" mass="16797">MRDLLSVQDLDDSSPLSAPDLRLCIDHLQIRSLHIKDKVHDYVFAHRQDFADIFSCCSQAVSGTDAAAATLSDALCLLSDLPLDREIREITEEIWSKWRELEERREALCMVQTISLLWERLRSSREDLRVGRLVEASVAVRDLKAGF</sequence>
<evidence type="ECO:0000313" key="2">
    <source>
        <dbReference type="RefSeq" id="XP_038984632.1"/>
    </source>
</evidence>
<dbReference type="AlphaFoldDB" id="A0A8B9AFS6"/>
<dbReference type="PANTHER" id="PTHR12205:SF0">
    <property type="entry name" value="CENTROMERE_KINETOCHORE PROTEIN ZW10 HOMOLOG"/>
    <property type="match status" value="1"/>
</dbReference>
<dbReference type="GO" id="GO:0007094">
    <property type="term" value="P:mitotic spindle assembly checkpoint signaling"/>
    <property type="evidence" value="ECO:0007669"/>
    <property type="project" value="TreeGrafter"/>
</dbReference>
<keyword evidence="1" id="KW-1185">Reference proteome</keyword>
<evidence type="ECO:0000313" key="1">
    <source>
        <dbReference type="Proteomes" id="UP000228380"/>
    </source>
</evidence>
<dbReference type="GO" id="GO:0005737">
    <property type="term" value="C:cytoplasm"/>
    <property type="evidence" value="ECO:0007669"/>
    <property type="project" value="GOC"/>
</dbReference>
<protein>
    <submittedName>
        <fullName evidence="2">Centromere/kinetochore protein zw10 homolog</fullName>
    </submittedName>
</protein>
<dbReference type="OrthoDB" id="534815at2759"/>
<accession>A0A8B9AFS6</accession>
<dbReference type="KEGG" id="pda:120111522"/>
<dbReference type="RefSeq" id="XP_038984632.1">
    <property type="nucleotide sequence ID" value="XM_039128704.1"/>
</dbReference>
<dbReference type="Proteomes" id="UP000228380">
    <property type="component" value="Chromosome 8"/>
</dbReference>
<organism evidence="1 2">
    <name type="scientific">Phoenix dactylifera</name>
    <name type="common">Date palm</name>
    <dbReference type="NCBI Taxonomy" id="42345"/>
    <lineage>
        <taxon>Eukaryota</taxon>
        <taxon>Viridiplantae</taxon>
        <taxon>Streptophyta</taxon>
        <taxon>Embryophyta</taxon>
        <taxon>Tracheophyta</taxon>
        <taxon>Spermatophyta</taxon>
        <taxon>Magnoliopsida</taxon>
        <taxon>Liliopsida</taxon>
        <taxon>Arecaceae</taxon>
        <taxon>Coryphoideae</taxon>
        <taxon>Phoeniceae</taxon>
        <taxon>Phoenix</taxon>
    </lineage>
</organism>
<dbReference type="GeneID" id="120111522"/>
<proteinExistence type="predicted"/>